<reference evidence="3 4" key="1">
    <citation type="journal article" date="2024" name="J Genomics">
        <title>Draft genome sequencing and assembly of Favolaschia claudopus CIRM-BRFM 2984 isolated from oak limbs.</title>
        <authorList>
            <person name="Navarro D."/>
            <person name="Drula E."/>
            <person name="Chaduli D."/>
            <person name="Cazenave R."/>
            <person name="Ahrendt S."/>
            <person name="Wang J."/>
            <person name="Lipzen A."/>
            <person name="Daum C."/>
            <person name="Barry K."/>
            <person name="Grigoriev I.V."/>
            <person name="Favel A."/>
            <person name="Rosso M.N."/>
            <person name="Martin F."/>
        </authorList>
    </citation>
    <scope>NUCLEOTIDE SEQUENCE [LARGE SCALE GENOMIC DNA]</scope>
    <source>
        <strain evidence="3 4">CIRM-BRFM 2984</strain>
    </source>
</reference>
<dbReference type="InterPro" id="IPR018786">
    <property type="entry name" value="Mit_KHE1"/>
</dbReference>
<dbReference type="GO" id="GO:0005743">
    <property type="term" value="C:mitochondrial inner membrane"/>
    <property type="evidence" value="ECO:0007669"/>
    <property type="project" value="TreeGrafter"/>
</dbReference>
<organism evidence="3 4">
    <name type="scientific">Favolaschia claudopus</name>
    <dbReference type="NCBI Taxonomy" id="2862362"/>
    <lineage>
        <taxon>Eukaryota</taxon>
        <taxon>Fungi</taxon>
        <taxon>Dikarya</taxon>
        <taxon>Basidiomycota</taxon>
        <taxon>Agaricomycotina</taxon>
        <taxon>Agaricomycetes</taxon>
        <taxon>Agaricomycetidae</taxon>
        <taxon>Agaricales</taxon>
        <taxon>Marasmiineae</taxon>
        <taxon>Mycenaceae</taxon>
        <taxon>Favolaschia</taxon>
    </lineage>
</organism>
<gene>
    <name evidence="3" type="ORF">R3P38DRAFT_3174809</name>
</gene>
<evidence type="ECO:0000313" key="3">
    <source>
        <dbReference type="EMBL" id="KAK7048558.1"/>
    </source>
</evidence>
<keyword evidence="3" id="KW-0378">Hydrolase</keyword>
<accession>A0AAW0DAR0</accession>
<keyword evidence="2" id="KW-1133">Transmembrane helix</keyword>
<dbReference type="Pfam" id="PF10173">
    <property type="entry name" value="Mit_KHE1"/>
    <property type="match status" value="1"/>
</dbReference>
<comment type="caution">
    <text evidence="3">The sequence shown here is derived from an EMBL/GenBank/DDBJ whole genome shotgun (WGS) entry which is preliminary data.</text>
</comment>
<sequence>MSSLKRSWGTMRIAALPLTRASPPQRIITYYSIKVVPPPTPAAPPRHYQPGWLPKEGVVKWAQYKADGIWTEWGKATAGTWRHRVFSFGERFLDRLDFEEGILKRIDVKHAPPATVPQNLSEAEREEAEAALAKLQIHLLYPPSISSASSALSDLGDLLQKRIPLHRKGVWTYVLIAPFTAPFMIVPIIPNLPFFFCAWRAWSHYQALRGARHVDALLQSGKIVPTAETALDAVYTNSLASNKEKESLPANTTSSKSASSENTSENGANQPKMTVTVTRDSLALAMRVLETTPDDSKDMLRAYEQAIARTQSH</sequence>
<keyword evidence="2" id="KW-0472">Membrane</keyword>
<protein>
    <submittedName>
        <fullName evidence="3">P-loop containing nucleoside triphosphate hydrolase protein</fullName>
    </submittedName>
</protein>
<dbReference type="EMBL" id="JAWWNJ010000009">
    <property type="protein sequence ID" value="KAK7048558.1"/>
    <property type="molecule type" value="Genomic_DNA"/>
</dbReference>
<keyword evidence="4" id="KW-1185">Reference proteome</keyword>
<evidence type="ECO:0000313" key="4">
    <source>
        <dbReference type="Proteomes" id="UP001362999"/>
    </source>
</evidence>
<feature type="region of interest" description="Disordered" evidence="1">
    <location>
        <begin position="242"/>
        <end position="275"/>
    </location>
</feature>
<evidence type="ECO:0000256" key="1">
    <source>
        <dbReference type="SAM" id="MobiDB-lite"/>
    </source>
</evidence>
<dbReference type="PANTHER" id="PTHR28062">
    <property type="entry name" value="K+-H+ EXCHANGE-LIKE PROTEIN"/>
    <property type="match status" value="1"/>
</dbReference>
<dbReference type="AlphaFoldDB" id="A0AAW0DAR0"/>
<dbReference type="GO" id="GO:1902600">
    <property type="term" value="P:proton transmembrane transport"/>
    <property type="evidence" value="ECO:0007669"/>
    <property type="project" value="TreeGrafter"/>
</dbReference>
<dbReference type="GO" id="GO:0016787">
    <property type="term" value="F:hydrolase activity"/>
    <property type="evidence" value="ECO:0007669"/>
    <property type="project" value="UniProtKB-KW"/>
</dbReference>
<proteinExistence type="predicted"/>
<dbReference type="Proteomes" id="UP001362999">
    <property type="component" value="Unassembled WGS sequence"/>
</dbReference>
<feature type="transmembrane region" description="Helical" evidence="2">
    <location>
        <begin position="170"/>
        <end position="189"/>
    </location>
</feature>
<dbReference type="PANTHER" id="PTHR28062:SF1">
    <property type="entry name" value="TRANSMEMBRANE PROTEIN"/>
    <property type="match status" value="1"/>
</dbReference>
<evidence type="ECO:0000256" key="2">
    <source>
        <dbReference type="SAM" id="Phobius"/>
    </source>
</evidence>
<keyword evidence="2" id="KW-0812">Transmembrane</keyword>
<name>A0AAW0DAR0_9AGAR</name>
<feature type="compositionally biased region" description="Low complexity" evidence="1">
    <location>
        <begin position="250"/>
        <end position="266"/>
    </location>
</feature>
<dbReference type="GO" id="GO:0006813">
    <property type="term" value="P:potassium ion transport"/>
    <property type="evidence" value="ECO:0007669"/>
    <property type="project" value="TreeGrafter"/>
</dbReference>